<name>A0A2N6SPG7_9LACT</name>
<dbReference type="InterPro" id="IPR036390">
    <property type="entry name" value="WH_DNA-bd_sf"/>
</dbReference>
<dbReference type="InterPro" id="IPR049874">
    <property type="entry name" value="ROK_cs"/>
</dbReference>
<keyword evidence="3" id="KW-0859">Xylose metabolism</keyword>
<accession>A0A2N6SPG7</accession>
<sequence length="377" mass="42227">MSNINKLKENELLLLNAIVLCENSSRVSLSKELNLKKSTVSDNIKSLLEEQWIMESTEGPSSEKGGRRPIYLKFNPQAATIISMIVENNTIAYSLSYLDGNIIISDQKKFQNNIEFIAEVKDIIEYLSNISNKTPHGILNVTISINGVVHNNNVVFTPYSHLDQLDIVEELRTISDFPVYIINEANASVIGEHSFSPDLTSLATINIDEGVGAGVILNNSLFIGYEGRSGEIGHTTIVINGRPCPCGNRGCLEQYVSQRRILEECGYENLNDLVSAWRKGDESVKMKVTNAMQWLGVAINNFATLFDLEKIFLHSNFFNELPELKAIVLKELKGYNTQKIQLVISDLSSDSKYYGLIAFSVMKSLGITRYKFQRNLN</sequence>
<evidence type="ECO:0000256" key="3">
    <source>
        <dbReference type="ARBA" id="ARBA00022629"/>
    </source>
</evidence>
<dbReference type="InterPro" id="IPR043129">
    <property type="entry name" value="ATPase_NBD"/>
</dbReference>
<dbReference type="Gene3D" id="3.30.420.40">
    <property type="match status" value="2"/>
</dbReference>
<keyword evidence="3" id="KW-0119">Carbohydrate metabolism</keyword>
<evidence type="ECO:0008006" key="6">
    <source>
        <dbReference type="Google" id="ProtNLM"/>
    </source>
</evidence>
<dbReference type="PROSITE" id="PS01125">
    <property type="entry name" value="ROK"/>
    <property type="match status" value="1"/>
</dbReference>
<organism evidence="4 5">
    <name type="scientific">Dolosicoccus paucivorans</name>
    <dbReference type="NCBI Taxonomy" id="84521"/>
    <lineage>
        <taxon>Bacteria</taxon>
        <taxon>Bacillati</taxon>
        <taxon>Bacillota</taxon>
        <taxon>Bacilli</taxon>
        <taxon>Lactobacillales</taxon>
        <taxon>Aerococcaceae</taxon>
        <taxon>Dolosicoccus</taxon>
    </lineage>
</organism>
<dbReference type="GO" id="GO:0042732">
    <property type="term" value="P:D-xylose metabolic process"/>
    <property type="evidence" value="ECO:0007669"/>
    <property type="project" value="UniProtKB-KW"/>
</dbReference>
<evidence type="ECO:0000313" key="4">
    <source>
        <dbReference type="EMBL" id="PMC58961.1"/>
    </source>
</evidence>
<dbReference type="AlphaFoldDB" id="A0A2N6SPG7"/>
<dbReference type="PANTHER" id="PTHR18964">
    <property type="entry name" value="ROK (REPRESSOR, ORF, KINASE) FAMILY"/>
    <property type="match status" value="1"/>
</dbReference>
<dbReference type="Gene3D" id="1.10.10.10">
    <property type="entry name" value="Winged helix-like DNA-binding domain superfamily/Winged helix DNA-binding domain"/>
    <property type="match status" value="1"/>
</dbReference>
<gene>
    <name evidence="4" type="ORF">CJ205_01265</name>
</gene>
<protein>
    <recommendedName>
        <fullName evidence="6">ROK family transcriptional regulator</fullName>
    </recommendedName>
</protein>
<comment type="caution">
    <text evidence="4">The sequence shown here is derived from an EMBL/GenBank/DDBJ whole genome shotgun (WGS) entry which is preliminary data.</text>
</comment>
<reference evidence="4 5" key="1">
    <citation type="submission" date="2017-09" db="EMBL/GenBank/DDBJ databases">
        <title>Bacterial strain isolated from the female urinary microbiota.</title>
        <authorList>
            <person name="Thomas-White K."/>
            <person name="Kumar N."/>
            <person name="Forster S."/>
            <person name="Putonti C."/>
            <person name="Lawley T."/>
            <person name="Wolfe A.J."/>
        </authorList>
    </citation>
    <scope>NUCLEOTIDE SEQUENCE [LARGE SCALE GENOMIC DNA]</scope>
    <source>
        <strain evidence="4 5">UMB0852</strain>
    </source>
</reference>
<dbReference type="InterPro" id="IPR036388">
    <property type="entry name" value="WH-like_DNA-bd_sf"/>
</dbReference>
<evidence type="ECO:0000313" key="5">
    <source>
        <dbReference type="Proteomes" id="UP000235682"/>
    </source>
</evidence>
<keyword evidence="5" id="KW-1185">Reference proteome</keyword>
<dbReference type="Proteomes" id="UP000235682">
    <property type="component" value="Unassembled WGS sequence"/>
</dbReference>
<dbReference type="EMBL" id="PNHE01000003">
    <property type="protein sequence ID" value="PMC58961.1"/>
    <property type="molecule type" value="Genomic_DNA"/>
</dbReference>
<evidence type="ECO:0000256" key="2">
    <source>
        <dbReference type="ARBA" id="ARBA00006479"/>
    </source>
</evidence>
<dbReference type="SUPFAM" id="SSF53067">
    <property type="entry name" value="Actin-like ATPase domain"/>
    <property type="match status" value="1"/>
</dbReference>
<evidence type="ECO:0000256" key="1">
    <source>
        <dbReference type="ARBA" id="ARBA00002486"/>
    </source>
</evidence>
<dbReference type="SUPFAM" id="SSF46785">
    <property type="entry name" value="Winged helix' DNA-binding domain"/>
    <property type="match status" value="1"/>
</dbReference>
<dbReference type="PANTHER" id="PTHR18964:SF149">
    <property type="entry name" value="BIFUNCTIONAL UDP-N-ACETYLGLUCOSAMINE 2-EPIMERASE_N-ACETYLMANNOSAMINE KINASE"/>
    <property type="match status" value="1"/>
</dbReference>
<dbReference type="RefSeq" id="WP_102233273.1">
    <property type="nucleotide sequence ID" value="NZ_PNHE01000003.1"/>
</dbReference>
<dbReference type="Pfam" id="PF00480">
    <property type="entry name" value="ROK"/>
    <property type="match status" value="1"/>
</dbReference>
<dbReference type="InterPro" id="IPR000600">
    <property type="entry name" value="ROK"/>
</dbReference>
<proteinExistence type="inferred from homology"/>
<comment type="similarity">
    <text evidence="2">Belongs to the ROK (NagC/XylR) family.</text>
</comment>
<comment type="function">
    <text evidence="1">Transcriptional repressor of xylose-utilizing enzymes.</text>
</comment>